<dbReference type="GO" id="GO:0007130">
    <property type="term" value="P:synaptonemal complex assembly"/>
    <property type="evidence" value="ECO:0007669"/>
    <property type="project" value="InterPro"/>
</dbReference>
<proteinExistence type="predicted"/>
<organism evidence="1 2">
    <name type="scientific">Lates japonicus</name>
    <name type="common">Japanese lates</name>
    <dbReference type="NCBI Taxonomy" id="270547"/>
    <lineage>
        <taxon>Eukaryota</taxon>
        <taxon>Metazoa</taxon>
        <taxon>Chordata</taxon>
        <taxon>Craniata</taxon>
        <taxon>Vertebrata</taxon>
        <taxon>Euteleostomi</taxon>
        <taxon>Actinopterygii</taxon>
        <taxon>Neopterygii</taxon>
        <taxon>Teleostei</taxon>
        <taxon>Neoteleostei</taxon>
        <taxon>Acanthomorphata</taxon>
        <taxon>Carangaria</taxon>
        <taxon>Carangaria incertae sedis</taxon>
        <taxon>Centropomidae</taxon>
        <taxon>Lates</taxon>
    </lineage>
</organism>
<evidence type="ECO:0000313" key="2">
    <source>
        <dbReference type="Proteomes" id="UP001279410"/>
    </source>
</evidence>
<comment type="caution">
    <text evidence="1">The sequence shown here is derived from an EMBL/GenBank/DDBJ whole genome shotgun (WGS) entry which is preliminary data.</text>
</comment>
<dbReference type="InterPro" id="IPR028145">
    <property type="entry name" value="Synaptonemal_3"/>
</dbReference>
<dbReference type="AlphaFoldDB" id="A0AAD3R9B0"/>
<dbReference type="Pfam" id="PF15191">
    <property type="entry name" value="Synaptonemal_3"/>
    <property type="match status" value="1"/>
</dbReference>
<sequence length="119" mass="13340">MADSSSPTERPQDSRDDVLVLNKDLERMIDGAENISVQLTWMGYDMVALRTSPEVGASMRKLEEAYLRPEADVKQDICFLPAVRTQQRQCDLIVCVGCPDKLAFLKDRRHTEAAAPSLT</sequence>
<gene>
    <name evidence="1" type="ORF">AKAME5_001374000</name>
</gene>
<dbReference type="PANTHER" id="PTHR36686">
    <property type="entry name" value="SYNAPTONEMAL COMPLEX CENTRAL ELEMENT PROTEIN 3"/>
    <property type="match status" value="1"/>
</dbReference>
<accession>A0AAD3R9B0</accession>
<dbReference type="GO" id="GO:0007131">
    <property type="term" value="P:reciprocal meiotic recombination"/>
    <property type="evidence" value="ECO:0007669"/>
    <property type="project" value="InterPro"/>
</dbReference>
<name>A0AAD3R9B0_LATJO</name>
<evidence type="ECO:0000313" key="1">
    <source>
        <dbReference type="EMBL" id="GLD61979.1"/>
    </source>
</evidence>
<reference evidence="1" key="1">
    <citation type="submission" date="2022-08" db="EMBL/GenBank/DDBJ databases">
        <title>Genome sequencing of akame (Lates japonicus).</title>
        <authorList>
            <person name="Hashiguchi Y."/>
            <person name="Takahashi H."/>
        </authorList>
    </citation>
    <scope>NUCLEOTIDE SEQUENCE</scope>
    <source>
        <strain evidence="1">Kochi</strain>
    </source>
</reference>
<dbReference type="GO" id="GO:0007283">
    <property type="term" value="P:spermatogenesis"/>
    <property type="evidence" value="ECO:0007669"/>
    <property type="project" value="InterPro"/>
</dbReference>
<dbReference type="PANTHER" id="PTHR36686:SF1">
    <property type="entry name" value="SYNAPTONEMAL COMPLEX CENTRAL ELEMENT PROTEIN 3"/>
    <property type="match status" value="1"/>
</dbReference>
<protein>
    <submittedName>
        <fullName evidence="1">Synaptonemal complex central element protein 3</fullName>
    </submittedName>
</protein>
<keyword evidence="2" id="KW-1185">Reference proteome</keyword>
<dbReference type="Proteomes" id="UP001279410">
    <property type="component" value="Unassembled WGS sequence"/>
</dbReference>
<dbReference type="EMBL" id="BRZM01000049">
    <property type="protein sequence ID" value="GLD61979.1"/>
    <property type="molecule type" value="Genomic_DNA"/>
</dbReference>